<dbReference type="InterPro" id="IPR029063">
    <property type="entry name" value="SAM-dependent_MTases_sf"/>
</dbReference>
<name>B1I444_DESAP</name>
<dbReference type="Gene3D" id="3.40.50.150">
    <property type="entry name" value="Vaccinia Virus protein VP39"/>
    <property type="match status" value="1"/>
</dbReference>
<keyword evidence="2" id="KW-0489">Methyltransferase</keyword>
<dbReference type="OrthoDB" id="7365827at2"/>
<proteinExistence type="predicted"/>
<evidence type="ECO:0000313" key="3">
    <source>
        <dbReference type="Proteomes" id="UP000008544"/>
    </source>
</evidence>
<dbReference type="AlphaFoldDB" id="B1I444"/>
<dbReference type="SUPFAM" id="SSF53335">
    <property type="entry name" value="S-adenosyl-L-methionine-dependent methyltransferases"/>
    <property type="match status" value="1"/>
</dbReference>
<feature type="domain" description="Methyltransferase type 11" evidence="1">
    <location>
        <begin position="41"/>
        <end position="137"/>
    </location>
</feature>
<dbReference type="HOGENOM" id="CLU_037990_10_2_9"/>
<dbReference type="CDD" id="cd02440">
    <property type="entry name" value="AdoMet_MTases"/>
    <property type="match status" value="1"/>
</dbReference>
<evidence type="ECO:0000259" key="1">
    <source>
        <dbReference type="Pfam" id="PF08241"/>
    </source>
</evidence>
<dbReference type="STRING" id="477974.Daud_1148"/>
<evidence type="ECO:0000313" key="2">
    <source>
        <dbReference type="EMBL" id="ACA59659.1"/>
    </source>
</evidence>
<keyword evidence="2" id="KW-0808">Transferase</keyword>
<gene>
    <name evidence="2" type="ordered locus">Daud_1148</name>
</gene>
<sequence length="215" mass="23077">MRREFFNNLADRWDDLVPPGAASKLAEIVAGSGLRKGAHVLDVGCGTGLLVPFLLERAGERGTVTGVDFAAAMVQRAGAKAFGPNVRFVEADVAALPFEPGTFDAVFCNNVLPHLPDKPGALQELNRVLKPGGLLVICHTESREAVNRMHRHIGGPVGADLLPTVEELRQMLQDAGYSVLDLVDGADRFVVRAVKPGTTAPEKVRMYCSDVRRPG</sequence>
<protein>
    <submittedName>
        <fullName evidence="2">Methyltransferase type 11</fullName>
    </submittedName>
</protein>
<reference evidence="2 3" key="2">
    <citation type="journal article" date="2008" name="Science">
        <title>Environmental genomics reveals a single-species ecosystem deep within Earth.</title>
        <authorList>
            <person name="Chivian D."/>
            <person name="Brodie E.L."/>
            <person name="Alm E.J."/>
            <person name="Culley D.E."/>
            <person name="Dehal P.S."/>
            <person name="Desantis T.Z."/>
            <person name="Gihring T.M."/>
            <person name="Lapidus A."/>
            <person name="Lin L.H."/>
            <person name="Lowry S.R."/>
            <person name="Moser D.P."/>
            <person name="Richardson P.M."/>
            <person name="Southam G."/>
            <person name="Wanger G."/>
            <person name="Pratt L.M."/>
            <person name="Andersen G.L."/>
            <person name="Hazen T.C."/>
            <person name="Brockman F.J."/>
            <person name="Arkin A.P."/>
            <person name="Onstott T.C."/>
        </authorList>
    </citation>
    <scope>NUCLEOTIDE SEQUENCE [LARGE SCALE GENOMIC DNA]</scope>
    <source>
        <strain evidence="2 3">MP104C</strain>
    </source>
</reference>
<keyword evidence="3" id="KW-1185">Reference proteome</keyword>
<dbReference type="PANTHER" id="PTHR43591">
    <property type="entry name" value="METHYLTRANSFERASE"/>
    <property type="match status" value="1"/>
</dbReference>
<dbReference type="InterPro" id="IPR013216">
    <property type="entry name" value="Methyltransf_11"/>
</dbReference>
<dbReference type="eggNOG" id="COG2226">
    <property type="taxonomic scope" value="Bacteria"/>
</dbReference>
<dbReference type="RefSeq" id="WP_012302245.1">
    <property type="nucleotide sequence ID" value="NC_010424.1"/>
</dbReference>
<accession>B1I444</accession>
<dbReference type="GO" id="GO:0008757">
    <property type="term" value="F:S-adenosylmethionine-dependent methyltransferase activity"/>
    <property type="evidence" value="ECO:0007669"/>
    <property type="project" value="InterPro"/>
</dbReference>
<dbReference type="GO" id="GO:0032259">
    <property type="term" value="P:methylation"/>
    <property type="evidence" value="ECO:0007669"/>
    <property type="project" value="UniProtKB-KW"/>
</dbReference>
<dbReference type="PANTHER" id="PTHR43591:SF24">
    <property type="entry name" value="2-METHOXY-6-POLYPRENYL-1,4-BENZOQUINOL METHYLASE, MITOCHONDRIAL"/>
    <property type="match status" value="1"/>
</dbReference>
<reference evidence="3" key="1">
    <citation type="submission" date="2007-10" db="EMBL/GenBank/DDBJ databases">
        <title>Complete sequence of chromosome of Desulforudis audaxviator MP104C.</title>
        <authorList>
            <person name="Copeland A."/>
            <person name="Lucas S."/>
            <person name="Lapidus A."/>
            <person name="Barry K."/>
            <person name="Glavina del Rio T."/>
            <person name="Dalin E."/>
            <person name="Tice H."/>
            <person name="Bruce D."/>
            <person name="Pitluck S."/>
            <person name="Lowry S.R."/>
            <person name="Larimer F."/>
            <person name="Land M.L."/>
            <person name="Hauser L."/>
            <person name="Kyrpides N."/>
            <person name="Ivanova N.N."/>
            <person name="Richardson P."/>
        </authorList>
    </citation>
    <scope>NUCLEOTIDE SEQUENCE [LARGE SCALE GENOMIC DNA]</scope>
    <source>
        <strain evidence="3">MP104C</strain>
    </source>
</reference>
<organism evidence="2 3">
    <name type="scientific">Desulforudis audaxviator (strain MP104C)</name>
    <dbReference type="NCBI Taxonomy" id="477974"/>
    <lineage>
        <taxon>Bacteria</taxon>
        <taxon>Bacillati</taxon>
        <taxon>Bacillota</taxon>
        <taxon>Clostridia</taxon>
        <taxon>Thermoanaerobacterales</taxon>
        <taxon>Candidatus Desulforudaceae</taxon>
        <taxon>Candidatus Desulforudis</taxon>
    </lineage>
</organism>
<dbReference type="KEGG" id="dau:Daud_1148"/>
<dbReference type="EMBL" id="CP000860">
    <property type="protein sequence ID" value="ACA59659.1"/>
    <property type="molecule type" value="Genomic_DNA"/>
</dbReference>
<dbReference type="Pfam" id="PF08241">
    <property type="entry name" value="Methyltransf_11"/>
    <property type="match status" value="1"/>
</dbReference>
<dbReference type="Proteomes" id="UP000008544">
    <property type="component" value="Chromosome"/>
</dbReference>